<proteinExistence type="predicted"/>
<dbReference type="SUPFAM" id="SSF53474">
    <property type="entry name" value="alpha/beta-Hydrolases"/>
    <property type="match status" value="1"/>
</dbReference>
<dbReference type="AlphaFoldDB" id="A0A1I1KAP7"/>
<evidence type="ECO:0000313" key="3">
    <source>
        <dbReference type="EMBL" id="SFC57994.1"/>
    </source>
</evidence>
<dbReference type="Gene3D" id="3.40.50.1820">
    <property type="entry name" value="alpha/beta hydrolase"/>
    <property type="match status" value="1"/>
</dbReference>
<reference evidence="3 4" key="1">
    <citation type="submission" date="2016-10" db="EMBL/GenBank/DDBJ databases">
        <authorList>
            <person name="de Groot N.N."/>
        </authorList>
    </citation>
    <scope>NUCLEOTIDE SEQUENCE [LARGE SCALE GENOMIC DNA]</scope>
    <source>
        <strain evidence="3 4">DSM 29619</strain>
    </source>
</reference>
<evidence type="ECO:0000259" key="2">
    <source>
        <dbReference type="Pfam" id="PF00561"/>
    </source>
</evidence>
<dbReference type="PANTHER" id="PTHR46118:SF4">
    <property type="entry name" value="PROTEIN ABHD11"/>
    <property type="match status" value="1"/>
</dbReference>
<evidence type="ECO:0000256" key="1">
    <source>
        <dbReference type="ARBA" id="ARBA00022801"/>
    </source>
</evidence>
<dbReference type="EMBL" id="FOLX01000001">
    <property type="protein sequence ID" value="SFC57994.1"/>
    <property type="molecule type" value="Genomic_DNA"/>
</dbReference>
<protein>
    <submittedName>
        <fullName evidence="3">Pimeloyl-ACP methyl ester carboxylesterase</fullName>
    </submittedName>
</protein>
<accession>A0A1I1KAP7</accession>
<dbReference type="STRING" id="517719.SAMN05421762_1409"/>
<dbReference type="GO" id="GO:0016787">
    <property type="term" value="F:hydrolase activity"/>
    <property type="evidence" value="ECO:0007669"/>
    <property type="project" value="UniProtKB-KW"/>
</dbReference>
<dbReference type="Pfam" id="PF00561">
    <property type="entry name" value="Abhydrolase_1"/>
    <property type="match status" value="1"/>
</dbReference>
<dbReference type="InterPro" id="IPR029058">
    <property type="entry name" value="AB_hydrolase_fold"/>
</dbReference>
<dbReference type="PRINTS" id="PR00111">
    <property type="entry name" value="ABHYDROLASE"/>
</dbReference>
<dbReference type="InterPro" id="IPR000073">
    <property type="entry name" value="AB_hydrolase_1"/>
</dbReference>
<evidence type="ECO:0000313" key="4">
    <source>
        <dbReference type="Proteomes" id="UP000231644"/>
    </source>
</evidence>
<organism evidence="3 4">
    <name type="scientific">Pseudooceanicola nitratireducens</name>
    <dbReference type="NCBI Taxonomy" id="517719"/>
    <lineage>
        <taxon>Bacteria</taxon>
        <taxon>Pseudomonadati</taxon>
        <taxon>Pseudomonadota</taxon>
        <taxon>Alphaproteobacteria</taxon>
        <taxon>Rhodobacterales</taxon>
        <taxon>Paracoccaceae</taxon>
        <taxon>Pseudooceanicola</taxon>
    </lineage>
</organism>
<keyword evidence="4" id="KW-1185">Reference proteome</keyword>
<dbReference type="RefSeq" id="WP_093452289.1">
    <property type="nucleotide sequence ID" value="NZ_FNZG01000003.1"/>
</dbReference>
<name>A0A1I1KAP7_9RHOB</name>
<feature type="domain" description="AB hydrolase-1" evidence="2">
    <location>
        <begin position="18"/>
        <end position="242"/>
    </location>
</feature>
<dbReference type="Proteomes" id="UP000231644">
    <property type="component" value="Unassembled WGS sequence"/>
</dbReference>
<dbReference type="PANTHER" id="PTHR46118">
    <property type="entry name" value="PROTEIN ABHD11"/>
    <property type="match status" value="1"/>
</dbReference>
<sequence length="263" mass="28843">MLTTIVHDGPEKDSDALPPLVIAHGLFGSARNWAVIAKRLSAKRRVIAVDMRNHGNSPHYDTQSYADMAGDLAEVLQAHGTPDLLGHSMGGKAAMTLAVTHPQALRRLVVADIAPVAYTHTQTDKIDAMEAVDLAPLTRRSEAQEALAEQGIDEGLQAFLTQSLDLTEKRWRFNLATLRREMDKIVGFPELTGQFDGPTLFLTGGDSPYVLPEHRARIKSLFPRARFAKIPGTGHWLHAEKPRDFEATVDAFLSAPDPLADRS</sequence>
<dbReference type="OrthoDB" id="9808398at2"/>
<keyword evidence="1" id="KW-0378">Hydrolase</keyword>
<gene>
    <name evidence="3" type="ORF">SAMN05421762_1409</name>
</gene>